<name>A0A7X0SPA7_9BACL</name>
<evidence type="ECO:0000256" key="6">
    <source>
        <dbReference type="ARBA" id="ARBA00023136"/>
    </source>
</evidence>
<keyword evidence="5 7" id="KW-1133">Transmembrane helix</keyword>
<dbReference type="CDD" id="cd17324">
    <property type="entry name" value="MFS_NepI_like"/>
    <property type="match status" value="1"/>
</dbReference>
<accession>A0A7X0SPA7</accession>
<feature type="transmembrane region" description="Helical" evidence="7">
    <location>
        <begin position="94"/>
        <end position="117"/>
    </location>
</feature>
<evidence type="ECO:0000259" key="8">
    <source>
        <dbReference type="PROSITE" id="PS50850"/>
    </source>
</evidence>
<evidence type="ECO:0000313" key="9">
    <source>
        <dbReference type="EMBL" id="MBB6733579.1"/>
    </source>
</evidence>
<feature type="transmembrane region" description="Helical" evidence="7">
    <location>
        <begin position="238"/>
        <end position="256"/>
    </location>
</feature>
<dbReference type="RefSeq" id="WP_185131241.1">
    <property type="nucleotide sequence ID" value="NZ_JACJVO010000028.1"/>
</dbReference>
<proteinExistence type="predicted"/>
<keyword evidence="4 7" id="KW-0812">Transmembrane</keyword>
<feature type="transmembrane region" description="Helical" evidence="7">
    <location>
        <begin position="360"/>
        <end position="379"/>
    </location>
</feature>
<keyword evidence="6 7" id="KW-0472">Membrane</keyword>
<keyword evidence="10" id="KW-1185">Reference proteome</keyword>
<evidence type="ECO:0000313" key="10">
    <source>
        <dbReference type="Proteomes" id="UP000564644"/>
    </source>
</evidence>
<dbReference type="InterPro" id="IPR050189">
    <property type="entry name" value="MFS_Efflux_Transporters"/>
</dbReference>
<keyword evidence="3" id="KW-1003">Cell membrane</keyword>
<feature type="transmembrane region" description="Helical" evidence="7">
    <location>
        <begin position="40"/>
        <end position="63"/>
    </location>
</feature>
<feature type="transmembrane region" description="Helical" evidence="7">
    <location>
        <begin position="327"/>
        <end position="348"/>
    </location>
</feature>
<feature type="transmembrane region" description="Helical" evidence="7">
    <location>
        <begin position="70"/>
        <end position="88"/>
    </location>
</feature>
<dbReference type="PROSITE" id="PS50850">
    <property type="entry name" value="MFS"/>
    <property type="match status" value="1"/>
</dbReference>
<dbReference type="AlphaFoldDB" id="A0A7X0SPA7"/>
<dbReference type="EMBL" id="JACJVO010000028">
    <property type="protein sequence ID" value="MBB6733579.1"/>
    <property type="molecule type" value="Genomic_DNA"/>
</dbReference>
<evidence type="ECO:0000256" key="5">
    <source>
        <dbReference type="ARBA" id="ARBA00022989"/>
    </source>
</evidence>
<dbReference type="SUPFAM" id="SSF103473">
    <property type="entry name" value="MFS general substrate transporter"/>
    <property type="match status" value="1"/>
</dbReference>
<gene>
    <name evidence="9" type="ORF">H7C18_21880</name>
</gene>
<dbReference type="GO" id="GO:0005886">
    <property type="term" value="C:plasma membrane"/>
    <property type="evidence" value="ECO:0007669"/>
    <property type="project" value="UniProtKB-SubCell"/>
</dbReference>
<comment type="caution">
    <text evidence="9">The sequence shown here is derived from an EMBL/GenBank/DDBJ whole genome shotgun (WGS) entry which is preliminary data.</text>
</comment>
<feature type="transmembrane region" description="Helical" evidence="7">
    <location>
        <begin position="129"/>
        <end position="154"/>
    </location>
</feature>
<dbReference type="PANTHER" id="PTHR43124">
    <property type="entry name" value="PURINE EFFLUX PUMP PBUE"/>
    <property type="match status" value="1"/>
</dbReference>
<dbReference type="Gene3D" id="1.20.1250.20">
    <property type="entry name" value="MFS general substrate transporter like domains"/>
    <property type="match status" value="2"/>
</dbReference>
<dbReference type="Proteomes" id="UP000564644">
    <property type="component" value="Unassembled WGS sequence"/>
</dbReference>
<reference evidence="9 10" key="1">
    <citation type="submission" date="2020-08" db="EMBL/GenBank/DDBJ databases">
        <title>Cohnella phylogeny.</title>
        <authorList>
            <person name="Dunlap C."/>
        </authorList>
    </citation>
    <scope>NUCLEOTIDE SEQUENCE [LARGE SCALE GENOMIC DNA]</scope>
    <source>
        <strain evidence="9 10">CBP 2801</strain>
    </source>
</reference>
<evidence type="ECO:0000256" key="7">
    <source>
        <dbReference type="SAM" id="Phobius"/>
    </source>
</evidence>
<evidence type="ECO:0000256" key="3">
    <source>
        <dbReference type="ARBA" id="ARBA00022475"/>
    </source>
</evidence>
<organism evidence="9 10">
    <name type="scientific">Cohnella zeiphila</name>
    <dbReference type="NCBI Taxonomy" id="2761120"/>
    <lineage>
        <taxon>Bacteria</taxon>
        <taxon>Bacillati</taxon>
        <taxon>Bacillota</taxon>
        <taxon>Bacilli</taxon>
        <taxon>Bacillales</taxon>
        <taxon>Paenibacillaceae</taxon>
        <taxon>Cohnella</taxon>
    </lineage>
</organism>
<sequence>MKNGILYLLTAGAFVVGTAELVVAGILDRIAEDLNVTVGAAGQLIAAYSLAYAIGTPVIIAATSRLSRNALLIGSLALFALGCAVSVAADDYAIVVAGRVVLGVSSGIFSVIAFGAAAELVPPEKRGRAVGMVTLGMSAATVLGIPAGVLFANWGNWRTIFIWLCILTLLIMAGIRLWLPKLKGDAPVRFTEQFRVLRNPVIVSGFLLSGLFTTSASLMNSYQVPYLQDVLHSRESSVSALLLVFGLFGMIGSRLGGVATDKSGSKRIVVLGLAAIAAALILLPALSGSRPLGWATLAVWNGVMSLTIPAVLTYLIQQAPQSANIVLGFNTSMLHLGVALGASGGGALLQSAGTVRYHPWIAAAIALAGLVAAAASFAAGRRMRLRTARTGEAI</sequence>
<dbReference type="InterPro" id="IPR020846">
    <property type="entry name" value="MFS_dom"/>
</dbReference>
<feature type="transmembrane region" description="Helical" evidence="7">
    <location>
        <begin position="200"/>
        <end position="218"/>
    </location>
</feature>
<dbReference type="PANTHER" id="PTHR43124:SF10">
    <property type="entry name" value="PURINE EFFLUX PUMP PBUE"/>
    <property type="match status" value="1"/>
</dbReference>
<evidence type="ECO:0000256" key="4">
    <source>
        <dbReference type="ARBA" id="ARBA00022692"/>
    </source>
</evidence>
<comment type="subcellular location">
    <subcellularLocation>
        <location evidence="1">Cell membrane</location>
        <topology evidence="1">Multi-pass membrane protein</topology>
    </subcellularLocation>
</comment>
<dbReference type="InterPro" id="IPR036259">
    <property type="entry name" value="MFS_trans_sf"/>
</dbReference>
<feature type="transmembrane region" description="Helical" evidence="7">
    <location>
        <begin position="268"/>
        <end position="286"/>
    </location>
</feature>
<evidence type="ECO:0000256" key="1">
    <source>
        <dbReference type="ARBA" id="ARBA00004651"/>
    </source>
</evidence>
<evidence type="ECO:0000256" key="2">
    <source>
        <dbReference type="ARBA" id="ARBA00022448"/>
    </source>
</evidence>
<feature type="transmembrane region" description="Helical" evidence="7">
    <location>
        <begin position="292"/>
        <end position="315"/>
    </location>
</feature>
<dbReference type="InterPro" id="IPR011701">
    <property type="entry name" value="MFS"/>
</dbReference>
<dbReference type="Pfam" id="PF07690">
    <property type="entry name" value="MFS_1"/>
    <property type="match status" value="1"/>
</dbReference>
<keyword evidence="2" id="KW-0813">Transport</keyword>
<dbReference type="GO" id="GO:0022857">
    <property type="term" value="F:transmembrane transporter activity"/>
    <property type="evidence" value="ECO:0007669"/>
    <property type="project" value="InterPro"/>
</dbReference>
<feature type="domain" description="Major facilitator superfamily (MFS) profile" evidence="8">
    <location>
        <begin position="5"/>
        <end position="381"/>
    </location>
</feature>
<feature type="transmembrane region" description="Helical" evidence="7">
    <location>
        <begin position="160"/>
        <end position="179"/>
    </location>
</feature>
<protein>
    <submittedName>
        <fullName evidence="9">MFS transporter</fullName>
    </submittedName>
</protein>